<dbReference type="EMBL" id="RDFA01000007">
    <property type="protein sequence ID" value="RXK46942.1"/>
    <property type="molecule type" value="Genomic_DNA"/>
</dbReference>
<dbReference type="AlphaFoldDB" id="A0A498KRD3"/>
<gene>
    <name evidence="2" type="ORF">EAF64_17500</name>
</gene>
<dbReference type="Gene3D" id="3.40.720.10">
    <property type="entry name" value="Alkaline Phosphatase, subunit A"/>
    <property type="match status" value="1"/>
</dbReference>
<evidence type="ECO:0000256" key="1">
    <source>
        <dbReference type="SAM" id="MobiDB-lite"/>
    </source>
</evidence>
<evidence type="ECO:0000313" key="3">
    <source>
        <dbReference type="Proteomes" id="UP000289691"/>
    </source>
</evidence>
<feature type="region of interest" description="Disordered" evidence="1">
    <location>
        <begin position="280"/>
        <end position="305"/>
    </location>
</feature>
<organism evidence="2 3">
    <name type="scientific">Halorientalis pallida</name>
    <dbReference type="NCBI Taxonomy" id="2479928"/>
    <lineage>
        <taxon>Archaea</taxon>
        <taxon>Methanobacteriati</taxon>
        <taxon>Methanobacteriota</taxon>
        <taxon>Stenosarchaea group</taxon>
        <taxon>Halobacteria</taxon>
        <taxon>Halobacteriales</taxon>
        <taxon>Haloarculaceae</taxon>
        <taxon>Halorientalis</taxon>
    </lineage>
</organism>
<dbReference type="InterPro" id="IPR017850">
    <property type="entry name" value="Alkaline_phosphatase_core_sf"/>
</dbReference>
<accession>A0A498KRD3</accession>
<keyword evidence="3" id="KW-1185">Reference proteome</keyword>
<dbReference type="SUPFAM" id="SSF53649">
    <property type="entry name" value="Alkaline phosphatase-like"/>
    <property type="match status" value="1"/>
</dbReference>
<sequence>MIKDLKEKWSRLQLPLENWGWRGYPMVASMWFHRWYNQDISETSIWDRDWDLLVVLDACRVDWMNAVESEYSFVDGVDSVWSVGSHSEEWLKDTFADGPDHELERTAYVSANHFVDKHISPERLAAFDNVNNYLGADSDHVVAPAHMVTDRAVDVARSSSFDRLVVHYMQPHKPFFEQVGDRRDVEPVEWSIGRELYHNYFRGDITSDQLSDGFVDNLRYALDEVYTLLENVDAEKAVITADHGQALGERFLWDHSPGVRHPVVRRVPWVETTAVDRETLKPTSYEQSTDDENTVEERLEHLGYR</sequence>
<dbReference type="Proteomes" id="UP000289691">
    <property type="component" value="Unassembled WGS sequence"/>
</dbReference>
<dbReference type="RefSeq" id="WP_129070275.1">
    <property type="nucleotide sequence ID" value="NZ_RDFA01000007.1"/>
</dbReference>
<comment type="caution">
    <text evidence="2">The sequence shown here is derived from an EMBL/GenBank/DDBJ whole genome shotgun (WGS) entry which is preliminary data.</text>
</comment>
<feature type="compositionally biased region" description="Basic and acidic residues" evidence="1">
    <location>
        <begin position="295"/>
        <end position="305"/>
    </location>
</feature>
<dbReference type="OrthoDB" id="100846at2157"/>
<protein>
    <recommendedName>
        <fullName evidence="4">Sulfatase</fullName>
    </recommendedName>
</protein>
<evidence type="ECO:0000313" key="2">
    <source>
        <dbReference type="EMBL" id="RXK46942.1"/>
    </source>
</evidence>
<reference evidence="2 3" key="1">
    <citation type="submission" date="2019-01" db="EMBL/GenBank/DDBJ databases">
        <title>Halorientalis sp. F13-25 a new haloarchaeum isolated from hypersaline water.</title>
        <authorList>
            <person name="Ana D.-V."/>
            <person name="Cristina S.-P."/>
            <person name="Antonio V."/>
        </authorList>
    </citation>
    <scope>NUCLEOTIDE SEQUENCE [LARGE SCALE GENOMIC DNA]</scope>
    <source>
        <strain evidence="2 3">F13-25</strain>
    </source>
</reference>
<evidence type="ECO:0008006" key="4">
    <source>
        <dbReference type="Google" id="ProtNLM"/>
    </source>
</evidence>
<name>A0A498KRD3_9EURY</name>
<proteinExistence type="predicted"/>